<dbReference type="InterPro" id="IPR022496">
    <property type="entry name" value="T6A_TsaB"/>
</dbReference>
<dbReference type="NCBIfam" id="TIGR03725">
    <property type="entry name" value="T6A_YeaZ"/>
    <property type="match status" value="1"/>
</dbReference>
<keyword evidence="2" id="KW-0808">Transferase</keyword>
<protein>
    <submittedName>
        <fullName evidence="2">tRNA N6-adenosine threonylcarbamoyltransferase, mitochondrial</fullName>
        <ecNumber evidence="2">2.3.1.234</ecNumber>
    </submittedName>
</protein>
<dbReference type="Pfam" id="PF00814">
    <property type="entry name" value="TsaD"/>
    <property type="match status" value="1"/>
</dbReference>
<organism evidence="2 3">
    <name type="scientific">Parvicella tangerina</name>
    <dbReference type="NCBI Taxonomy" id="2829795"/>
    <lineage>
        <taxon>Bacteria</taxon>
        <taxon>Pseudomonadati</taxon>
        <taxon>Bacteroidota</taxon>
        <taxon>Flavobacteriia</taxon>
        <taxon>Flavobacteriales</taxon>
        <taxon>Parvicellaceae</taxon>
        <taxon>Parvicella</taxon>
    </lineage>
</organism>
<keyword evidence="2" id="KW-0012">Acyltransferase</keyword>
<keyword evidence="3" id="KW-1185">Reference proteome</keyword>
<dbReference type="Proteomes" id="UP000683507">
    <property type="component" value="Chromosome"/>
</dbReference>
<reference evidence="2" key="1">
    <citation type="submission" date="2021-04" db="EMBL/GenBank/DDBJ databases">
        <authorList>
            <person name="Rodrigo-Torres L."/>
            <person name="Arahal R. D."/>
            <person name="Lucena T."/>
        </authorList>
    </citation>
    <scope>NUCLEOTIDE SEQUENCE</scope>
    <source>
        <strain evidence="2">AS29M-1</strain>
    </source>
</reference>
<dbReference type="GO" id="GO:0005829">
    <property type="term" value="C:cytosol"/>
    <property type="evidence" value="ECO:0007669"/>
    <property type="project" value="TreeGrafter"/>
</dbReference>
<dbReference type="Gene3D" id="3.30.420.40">
    <property type="match status" value="2"/>
</dbReference>
<dbReference type="GO" id="GO:0002949">
    <property type="term" value="P:tRNA threonylcarbamoyladenosine modification"/>
    <property type="evidence" value="ECO:0007669"/>
    <property type="project" value="InterPro"/>
</dbReference>
<dbReference type="KEGG" id="ptan:CRYO30217_00517"/>
<proteinExistence type="predicted"/>
<dbReference type="InterPro" id="IPR000905">
    <property type="entry name" value="Gcp-like_dom"/>
</dbReference>
<sequence length="221" mass="24705">MSTLILNIETSGKTCSVCLGKDGQILGVNEVHPEGYVHAEQLNILIESLLRDNEVTMRDLDAVAVSAGPGSYTGLRIGVASAKGFCYALGIPLIALNSLEIMMQVYHQWFKLEEAMYVPMIDARRMEVYMAAYEKGAEIIPPEAKVIDETFMQNTKKDVVLFGDGADKLKELKFSDKIKIKEGFQTSASGMVDLSYQKYINDDFEDVAYFDPLYLKEFKTN</sequence>
<dbReference type="CDD" id="cd24032">
    <property type="entry name" value="ASKHA_NBD_TsaB"/>
    <property type="match status" value="1"/>
</dbReference>
<evidence type="ECO:0000259" key="1">
    <source>
        <dbReference type="Pfam" id="PF00814"/>
    </source>
</evidence>
<gene>
    <name evidence="2" type="primary">OSGEPL1</name>
    <name evidence="2" type="ORF">CRYO30217_00517</name>
</gene>
<feature type="domain" description="Gcp-like" evidence="1">
    <location>
        <begin position="38"/>
        <end position="162"/>
    </location>
</feature>
<dbReference type="SUPFAM" id="SSF53067">
    <property type="entry name" value="Actin-like ATPase domain"/>
    <property type="match status" value="2"/>
</dbReference>
<dbReference type="PANTHER" id="PTHR11735:SF11">
    <property type="entry name" value="TRNA THREONYLCARBAMOYLADENOSINE BIOSYNTHESIS PROTEIN TSAB"/>
    <property type="match status" value="1"/>
</dbReference>
<dbReference type="EC" id="2.3.1.234" evidence="2"/>
<dbReference type="RefSeq" id="WP_258540749.1">
    <property type="nucleotide sequence ID" value="NZ_OU015584.1"/>
</dbReference>
<dbReference type="PANTHER" id="PTHR11735">
    <property type="entry name" value="TRNA N6-ADENOSINE THREONYLCARBAMOYLTRANSFERASE"/>
    <property type="match status" value="1"/>
</dbReference>
<evidence type="ECO:0000313" key="3">
    <source>
        <dbReference type="Proteomes" id="UP000683507"/>
    </source>
</evidence>
<evidence type="ECO:0000313" key="2">
    <source>
        <dbReference type="EMBL" id="CAG5077925.1"/>
    </source>
</evidence>
<name>A0A916JKM2_9FLAO</name>
<accession>A0A916JKM2</accession>
<dbReference type="AlphaFoldDB" id="A0A916JKM2"/>
<dbReference type="EMBL" id="OU015584">
    <property type="protein sequence ID" value="CAG5077925.1"/>
    <property type="molecule type" value="Genomic_DNA"/>
</dbReference>
<dbReference type="GO" id="GO:0061711">
    <property type="term" value="F:tRNA N(6)-L-threonylcarbamoyladenine synthase activity"/>
    <property type="evidence" value="ECO:0007669"/>
    <property type="project" value="UniProtKB-EC"/>
</dbReference>
<dbReference type="InterPro" id="IPR043129">
    <property type="entry name" value="ATPase_NBD"/>
</dbReference>